<dbReference type="PANTHER" id="PTHR48111">
    <property type="entry name" value="REGULATOR OF RPOS"/>
    <property type="match status" value="1"/>
</dbReference>
<dbReference type="PANTHER" id="PTHR48111:SF4">
    <property type="entry name" value="DNA-BINDING DUAL TRANSCRIPTIONAL REGULATOR OMPR"/>
    <property type="match status" value="1"/>
</dbReference>
<evidence type="ECO:0000256" key="4">
    <source>
        <dbReference type="ARBA" id="ARBA00023125"/>
    </source>
</evidence>
<evidence type="ECO:0000256" key="5">
    <source>
        <dbReference type="ARBA" id="ARBA00023163"/>
    </source>
</evidence>
<proteinExistence type="predicted"/>
<dbReference type="PROSITE" id="PS50110">
    <property type="entry name" value="RESPONSE_REGULATORY"/>
    <property type="match status" value="1"/>
</dbReference>
<dbReference type="Gene3D" id="6.10.250.690">
    <property type="match status" value="1"/>
</dbReference>
<accession>A0ABT5KBC5</accession>
<reference evidence="10 11" key="1">
    <citation type="submission" date="2022-10" db="EMBL/GenBank/DDBJ databases">
        <title>Paucibacter sp. hw1 Genome sequencing.</title>
        <authorList>
            <person name="Park S."/>
        </authorList>
    </citation>
    <scope>NUCLEOTIDE SEQUENCE [LARGE SCALE GENOMIC DNA]</scope>
    <source>
        <strain evidence="11">hw1</strain>
    </source>
</reference>
<dbReference type="InterPro" id="IPR001789">
    <property type="entry name" value="Sig_transdc_resp-reg_receiver"/>
</dbReference>
<dbReference type="RefSeq" id="WP_273598558.1">
    <property type="nucleotide sequence ID" value="NZ_JAQQXT010000001.1"/>
</dbReference>
<sequence length="247" mass="26973">MSQTQVLIVDDDAELASMLMLLLEAEGWAVQTALNAAEAERRLGMSLPAVVLLDVMLPDASGMDLCRRWRAAYPGLGILMLTARGDPFDRVLGLELGADDYLAKPFEKRELVARLRALIRRQNPPVVAAAANELHFGSMSVHLERREVRIGGVEIPLTGIEFKLLLVLARAPGQAVSRQQLSDAVQASAYRPQDRTVDVQVGRLRRRLAEALPGRDWIETVRGEGYAFVPRGTATGSAAAIDDPETP</sequence>
<evidence type="ECO:0000313" key="10">
    <source>
        <dbReference type="EMBL" id="MDC8770071.1"/>
    </source>
</evidence>
<dbReference type="Pfam" id="PF00072">
    <property type="entry name" value="Response_reg"/>
    <property type="match status" value="1"/>
</dbReference>
<feature type="modified residue" description="4-aspartylphosphate" evidence="6">
    <location>
        <position position="54"/>
    </location>
</feature>
<feature type="domain" description="Response regulatory" evidence="8">
    <location>
        <begin position="5"/>
        <end position="119"/>
    </location>
</feature>
<dbReference type="InterPro" id="IPR039420">
    <property type="entry name" value="WalR-like"/>
</dbReference>
<evidence type="ECO:0000259" key="8">
    <source>
        <dbReference type="PROSITE" id="PS50110"/>
    </source>
</evidence>
<keyword evidence="4 7" id="KW-0238">DNA-binding</keyword>
<dbReference type="InterPro" id="IPR001867">
    <property type="entry name" value="OmpR/PhoB-type_DNA-bd"/>
</dbReference>
<keyword evidence="2" id="KW-0902">Two-component regulatory system</keyword>
<dbReference type="CDD" id="cd00383">
    <property type="entry name" value="trans_reg_C"/>
    <property type="match status" value="1"/>
</dbReference>
<keyword evidence="11" id="KW-1185">Reference proteome</keyword>
<evidence type="ECO:0000256" key="7">
    <source>
        <dbReference type="PROSITE-ProRule" id="PRU01091"/>
    </source>
</evidence>
<evidence type="ECO:0000313" key="11">
    <source>
        <dbReference type="Proteomes" id="UP001221189"/>
    </source>
</evidence>
<evidence type="ECO:0000256" key="1">
    <source>
        <dbReference type="ARBA" id="ARBA00022553"/>
    </source>
</evidence>
<organism evidence="10 11">
    <name type="scientific">Roseateles albus</name>
    <dbReference type="NCBI Taxonomy" id="2987525"/>
    <lineage>
        <taxon>Bacteria</taxon>
        <taxon>Pseudomonadati</taxon>
        <taxon>Pseudomonadota</taxon>
        <taxon>Betaproteobacteria</taxon>
        <taxon>Burkholderiales</taxon>
        <taxon>Sphaerotilaceae</taxon>
        <taxon>Roseateles</taxon>
    </lineage>
</organism>
<comment type="caution">
    <text evidence="10">The sequence shown here is derived from an EMBL/GenBank/DDBJ whole genome shotgun (WGS) entry which is preliminary data.</text>
</comment>
<keyword evidence="5" id="KW-0804">Transcription</keyword>
<evidence type="ECO:0000259" key="9">
    <source>
        <dbReference type="PROSITE" id="PS51755"/>
    </source>
</evidence>
<dbReference type="SUPFAM" id="SSF52172">
    <property type="entry name" value="CheY-like"/>
    <property type="match status" value="1"/>
</dbReference>
<keyword evidence="3" id="KW-0805">Transcription regulation</keyword>
<evidence type="ECO:0000256" key="2">
    <source>
        <dbReference type="ARBA" id="ARBA00023012"/>
    </source>
</evidence>
<evidence type="ECO:0000256" key="3">
    <source>
        <dbReference type="ARBA" id="ARBA00023015"/>
    </source>
</evidence>
<dbReference type="Gene3D" id="1.10.10.10">
    <property type="entry name" value="Winged helix-like DNA-binding domain superfamily/Winged helix DNA-binding domain"/>
    <property type="match status" value="1"/>
</dbReference>
<protein>
    <submittedName>
        <fullName evidence="10">Response regulator transcription factor</fullName>
    </submittedName>
</protein>
<dbReference type="InterPro" id="IPR036388">
    <property type="entry name" value="WH-like_DNA-bd_sf"/>
</dbReference>
<dbReference type="EMBL" id="JAQQXT010000001">
    <property type="protein sequence ID" value="MDC8770071.1"/>
    <property type="molecule type" value="Genomic_DNA"/>
</dbReference>
<dbReference type="Pfam" id="PF00486">
    <property type="entry name" value="Trans_reg_C"/>
    <property type="match status" value="1"/>
</dbReference>
<dbReference type="Proteomes" id="UP001221189">
    <property type="component" value="Unassembled WGS sequence"/>
</dbReference>
<feature type="domain" description="OmpR/PhoB-type" evidence="9">
    <location>
        <begin position="131"/>
        <end position="230"/>
    </location>
</feature>
<dbReference type="PROSITE" id="PS51755">
    <property type="entry name" value="OMPR_PHOB"/>
    <property type="match status" value="1"/>
</dbReference>
<feature type="DNA-binding region" description="OmpR/PhoB-type" evidence="7">
    <location>
        <begin position="131"/>
        <end position="230"/>
    </location>
</feature>
<evidence type="ECO:0000256" key="6">
    <source>
        <dbReference type="PROSITE-ProRule" id="PRU00169"/>
    </source>
</evidence>
<keyword evidence="1 6" id="KW-0597">Phosphoprotein</keyword>
<dbReference type="InterPro" id="IPR011006">
    <property type="entry name" value="CheY-like_superfamily"/>
</dbReference>
<name>A0ABT5KBC5_9BURK</name>
<dbReference type="Gene3D" id="3.40.50.2300">
    <property type="match status" value="1"/>
</dbReference>
<dbReference type="SMART" id="SM00862">
    <property type="entry name" value="Trans_reg_C"/>
    <property type="match status" value="1"/>
</dbReference>
<dbReference type="SMART" id="SM00448">
    <property type="entry name" value="REC"/>
    <property type="match status" value="1"/>
</dbReference>
<gene>
    <name evidence="10" type="ORF">PRZ03_00710</name>
</gene>